<accession>A0A2P2IUV7</accession>
<reference evidence="1" key="1">
    <citation type="submission" date="2018-02" db="EMBL/GenBank/DDBJ databases">
        <title>Rhizophora mucronata_Transcriptome.</title>
        <authorList>
            <person name="Meera S.P."/>
            <person name="Sreeshan A."/>
            <person name="Augustine A."/>
        </authorList>
    </citation>
    <scope>NUCLEOTIDE SEQUENCE</scope>
    <source>
        <tissue evidence="1">Leaf</tissue>
    </source>
</reference>
<evidence type="ECO:0000313" key="1">
    <source>
        <dbReference type="EMBL" id="MBW85016.1"/>
    </source>
</evidence>
<name>A0A2P2IUV7_RHIMU</name>
<sequence>MRQKGKKRNNRKEAHFTSCGLIIHVDVSMLSACATNSRIFSCAECGVLFEI</sequence>
<protein>
    <submittedName>
        <fullName evidence="1">Uncharacterized protein</fullName>
    </submittedName>
</protein>
<proteinExistence type="predicted"/>
<organism evidence="1">
    <name type="scientific">Rhizophora mucronata</name>
    <name type="common">Asiatic mangrove</name>
    <dbReference type="NCBI Taxonomy" id="61149"/>
    <lineage>
        <taxon>Eukaryota</taxon>
        <taxon>Viridiplantae</taxon>
        <taxon>Streptophyta</taxon>
        <taxon>Embryophyta</taxon>
        <taxon>Tracheophyta</taxon>
        <taxon>Spermatophyta</taxon>
        <taxon>Magnoliopsida</taxon>
        <taxon>eudicotyledons</taxon>
        <taxon>Gunneridae</taxon>
        <taxon>Pentapetalae</taxon>
        <taxon>rosids</taxon>
        <taxon>fabids</taxon>
        <taxon>Malpighiales</taxon>
        <taxon>Rhizophoraceae</taxon>
        <taxon>Rhizophora</taxon>
    </lineage>
</organism>
<dbReference type="AlphaFoldDB" id="A0A2P2IUV7"/>
<dbReference type="EMBL" id="GGEC01004533">
    <property type="protein sequence ID" value="MBW85016.1"/>
    <property type="molecule type" value="Transcribed_RNA"/>
</dbReference>